<dbReference type="Gene3D" id="3.40.190.80">
    <property type="match status" value="1"/>
</dbReference>
<evidence type="ECO:0000256" key="4">
    <source>
        <dbReference type="ARBA" id="ARBA00022723"/>
    </source>
</evidence>
<comment type="similarity">
    <text evidence="3">Belongs to the inositol monophosphatase superfamily.</text>
</comment>
<gene>
    <name evidence="7" type="ORF">OG563_38725</name>
</gene>
<dbReference type="RefSeq" id="WP_329408286.1">
    <property type="nucleotide sequence ID" value="NZ_CP109441.1"/>
</dbReference>
<dbReference type="EMBL" id="CP109441">
    <property type="protein sequence ID" value="WUV45007.1"/>
    <property type="molecule type" value="Genomic_DNA"/>
</dbReference>
<evidence type="ECO:0000256" key="1">
    <source>
        <dbReference type="ARBA" id="ARBA00001033"/>
    </source>
</evidence>
<evidence type="ECO:0000256" key="5">
    <source>
        <dbReference type="ARBA" id="ARBA00022801"/>
    </source>
</evidence>
<dbReference type="InterPro" id="IPR020583">
    <property type="entry name" value="Inositol_monoP_metal-BS"/>
</dbReference>
<dbReference type="InterPro" id="IPR000760">
    <property type="entry name" value="Inositol_monophosphatase-like"/>
</dbReference>
<evidence type="ECO:0000256" key="2">
    <source>
        <dbReference type="ARBA" id="ARBA00001946"/>
    </source>
</evidence>
<dbReference type="Proteomes" id="UP001432062">
    <property type="component" value="Chromosome"/>
</dbReference>
<protein>
    <submittedName>
        <fullName evidence="7">Histidinol-phosphatase</fullName>
    </submittedName>
</protein>
<evidence type="ECO:0000256" key="6">
    <source>
        <dbReference type="ARBA" id="ARBA00022842"/>
    </source>
</evidence>
<dbReference type="InterPro" id="IPR020550">
    <property type="entry name" value="Inositol_monophosphatase_CS"/>
</dbReference>
<evidence type="ECO:0000313" key="8">
    <source>
        <dbReference type="Proteomes" id="UP001432062"/>
    </source>
</evidence>
<evidence type="ECO:0000256" key="3">
    <source>
        <dbReference type="ARBA" id="ARBA00009759"/>
    </source>
</evidence>
<accession>A0ABZ1YSZ9</accession>
<reference evidence="7" key="1">
    <citation type="submission" date="2022-10" db="EMBL/GenBank/DDBJ databases">
        <title>The complete genomes of actinobacterial strains from the NBC collection.</title>
        <authorList>
            <person name="Joergensen T.S."/>
            <person name="Alvarez Arevalo M."/>
            <person name="Sterndorff E.B."/>
            <person name="Faurdal D."/>
            <person name="Vuksanovic O."/>
            <person name="Mourched A.-S."/>
            <person name="Charusanti P."/>
            <person name="Shaw S."/>
            <person name="Blin K."/>
            <person name="Weber T."/>
        </authorList>
    </citation>
    <scope>NUCLEOTIDE SEQUENCE</scope>
    <source>
        <strain evidence="7">NBC_01482</strain>
    </source>
</reference>
<dbReference type="InterPro" id="IPR051090">
    <property type="entry name" value="Inositol_monoP_superfamily"/>
</dbReference>
<organism evidence="7 8">
    <name type="scientific">Nocardia vinacea</name>
    <dbReference type="NCBI Taxonomy" id="96468"/>
    <lineage>
        <taxon>Bacteria</taxon>
        <taxon>Bacillati</taxon>
        <taxon>Actinomycetota</taxon>
        <taxon>Actinomycetes</taxon>
        <taxon>Mycobacteriales</taxon>
        <taxon>Nocardiaceae</taxon>
        <taxon>Nocardia</taxon>
    </lineage>
</organism>
<dbReference type="PROSITE" id="PS00630">
    <property type="entry name" value="IMP_2"/>
    <property type="match status" value="1"/>
</dbReference>
<dbReference type="PRINTS" id="PR00377">
    <property type="entry name" value="IMPHPHTASES"/>
</dbReference>
<dbReference type="SUPFAM" id="SSF56655">
    <property type="entry name" value="Carbohydrate phosphatase"/>
    <property type="match status" value="1"/>
</dbReference>
<keyword evidence="8" id="KW-1185">Reference proteome</keyword>
<keyword evidence="4" id="KW-0479">Metal-binding</keyword>
<sequence length="265" mass="28229">MDDLTLAQQLADVADSISMRYFSAGSIATQSKPDGSPVTVADRAVEQAIRSRLANARPQNCWVGEEFGTHGNATRRWVIDPIDGTSNFCTGRAEWSTLLAVEVDGEVLTGVISAPALQRRWWASRTTGAWTSTCLDGQFGPNQALTVTRTDTLSEATVVIWPVADWVPTQRLARANTLLARCADGGPLSDWAGACQGAMLVAAGQADIFLHLTAGPWDIAAAVPIVEEAGGQFSDLHKGRSISSGAAVFTNGRLHEPVLDFLGHE</sequence>
<dbReference type="PROSITE" id="PS00629">
    <property type="entry name" value="IMP_1"/>
    <property type="match status" value="1"/>
</dbReference>
<dbReference type="Gene3D" id="3.30.540.10">
    <property type="entry name" value="Fructose-1,6-Bisphosphatase, subunit A, domain 1"/>
    <property type="match status" value="1"/>
</dbReference>
<keyword evidence="6" id="KW-0460">Magnesium</keyword>
<evidence type="ECO:0000313" key="7">
    <source>
        <dbReference type="EMBL" id="WUV45007.1"/>
    </source>
</evidence>
<keyword evidence="5" id="KW-0378">Hydrolase</keyword>
<comment type="catalytic activity">
    <reaction evidence="1">
        <text>a myo-inositol phosphate + H2O = myo-inositol + phosphate</text>
        <dbReference type="Rhea" id="RHEA:24056"/>
        <dbReference type="ChEBI" id="CHEBI:15377"/>
        <dbReference type="ChEBI" id="CHEBI:17268"/>
        <dbReference type="ChEBI" id="CHEBI:43474"/>
        <dbReference type="ChEBI" id="CHEBI:84139"/>
        <dbReference type="EC" id="3.1.3.25"/>
    </reaction>
</comment>
<dbReference type="Pfam" id="PF00459">
    <property type="entry name" value="Inositol_P"/>
    <property type="match status" value="1"/>
</dbReference>
<comment type="cofactor">
    <cofactor evidence="2">
        <name>Mg(2+)</name>
        <dbReference type="ChEBI" id="CHEBI:18420"/>
    </cofactor>
</comment>
<proteinExistence type="inferred from homology"/>
<dbReference type="PANTHER" id="PTHR43200:SF6">
    <property type="entry name" value="3'(2'),5'-BISPHOSPHATE NUCLEOTIDASE"/>
    <property type="match status" value="1"/>
</dbReference>
<name>A0ABZ1YSZ9_9NOCA</name>
<dbReference type="PANTHER" id="PTHR43200">
    <property type="entry name" value="PHOSPHATASE"/>
    <property type="match status" value="1"/>
</dbReference>